<dbReference type="PANTHER" id="PTHR43396:SF3">
    <property type="entry name" value="FLAVOHEMOPROTEIN"/>
    <property type="match status" value="1"/>
</dbReference>
<evidence type="ECO:0000313" key="7">
    <source>
        <dbReference type="EMBL" id="ACB74094.1"/>
    </source>
</evidence>
<dbReference type="SUPFAM" id="SSF46458">
    <property type="entry name" value="Globin-like"/>
    <property type="match status" value="1"/>
</dbReference>
<protein>
    <submittedName>
        <fullName evidence="7">Globin</fullName>
    </submittedName>
</protein>
<gene>
    <name evidence="7" type="ordered locus">Oter_0806</name>
</gene>
<keyword evidence="4" id="KW-0408">Iron</keyword>
<dbReference type="Pfam" id="PF00042">
    <property type="entry name" value="Globin"/>
    <property type="match status" value="1"/>
</dbReference>
<dbReference type="GO" id="GO:0005344">
    <property type="term" value="F:oxygen carrier activity"/>
    <property type="evidence" value="ECO:0007669"/>
    <property type="project" value="UniProtKB-KW"/>
</dbReference>
<dbReference type="GO" id="GO:0019825">
    <property type="term" value="F:oxygen binding"/>
    <property type="evidence" value="ECO:0007669"/>
    <property type="project" value="InterPro"/>
</dbReference>
<dbReference type="InterPro" id="IPR012292">
    <property type="entry name" value="Globin/Proto"/>
</dbReference>
<evidence type="ECO:0000256" key="5">
    <source>
        <dbReference type="RuleBase" id="RU000356"/>
    </source>
</evidence>
<reference evidence="7 8" key="1">
    <citation type="journal article" date="2011" name="J. Bacteriol.">
        <title>Genome sequence of the verrucomicrobium Opitutus terrae PB90-1, an abundant inhabitant of rice paddy soil ecosystems.</title>
        <authorList>
            <person name="van Passel M.W."/>
            <person name="Kant R."/>
            <person name="Palva A."/>
            <person name="Copeland A."/>
            <person name="Lucas S."/>
            <person name="Lapidus A."/>
            <person name="Glavina del Rio T."/>
            <person name="Pitluck S."/>
            <person name="Goltsman E."/>
            <person name="Clum A."/>
            <person name="Sun H."/>
            <person name="Schmutz J."/>
            <person name="Larimer F.W."/>
            <person name="Land M.L."/>
            <person name="Hauser L."/>
            <person name="Kyrpides N."/>
            <person name="Mikhailova N."/>
            <person name="Richardson P.P."/>
            <person name="Janssen P.H."/>
            <person name="de Vos W.M."/>
            <person name="Smidt H."/>
        </authorList>
    </citation>
    <scope>NUCLEOTIDE SEQUENCE [LARGE SCALE GENOMIC DNA]</scope>
    <source>
        <strain evidence="8">DSM 11246 / JCM 15787 / PB90-1</strain>
    </source>
</reference>
<proteinExistence type="inferred from homology"/>
<dbReference type="KEGG" id="ote:Oter_0806"/>
<evidence type="ECO:0000256" key="4">
    <source>
        <dbReference type="ARBA" id="ARBA00023004"/>
    </source>
</evidence>
<dbReference type="eggNOG" id="COG1017">
    <property type="taxonomic scope" value="Bacteria"/>
</dbReference>
<dbReference type="InterPro" id="IPR009050">
    <property type="entry name" value="Globin-like_sf"/>
</dbReference>
<dbReference type="OrthoDB" id="9801223at2"/>
<dbReference type="EMBL" id="CP001032">
    <property type="protein sequence ID" value="ACB74094.1"/>
    <property type="molecule type" value="Genomic_DNA"/>
</dbReference>
<dbReference type="RefSeq" id="WP_012373632.1">
    <property type="nucleotide sequence ID" value="NC_010571.1"/>
</dbReference>
<dbReference type="GO" id="GO:0071500">
    <property type="term" value="P:cellular response to nitrosative stress"/>
    <property type="evidence" value="ECO:0007669"/>
    <property type="project" value="TreeGrafter"/>
</dbReference>
<name>B1ZVJ7_OPITP</name>
<dbReference type="Gene3D" id="1.10.490.10">
    <property type="entry name" value="Globins"/>
    <property type="match status" value="1"/>
</dbReference>
<dbReference type="GO" id="GO:0020037">
    <property type="term" value="F:heme binding"/>
    <property type="evidence" value="ECO:0007669"/>
    <property type="project" value="InterPro"/>
</dbReference>
<accession>B1ZVJ7</accession>
<comment type="similarity">
    <text evidence="5">Belongs to the globin family.</text>
</comment>
<keyword evidence="5" id="KW-0813">Transport</keyword>
<keyword evidence="2 5" id="KW-0561">Oxygen transport</keyword>
<dbReference type="GO" id="GO:0008941">
    <property type="term" value="F:nitric oxide dioxygenase NAD(P)H activity"/>
    <property type="evidence" value="ECO:0007669"/>
    <property type="project" value="TreeGrafter"/>
</dbReference>
<dbReference type="HOGENOM" id="CLU_003827_13_3_0"/>
<dbReference type="AlphaFoldDB" id="B1ZVJ7"/>
<keyword evidence="1 5" id="KW-0349">Heme</keyword>
<dbReference type="PROSITE" id="PS01033">
    <property type="entry name" value="GLOBIN"/>
    <property type="match status" value="1"/>
</dbReference>
<dbReference type="GO" id="GO:0046210">
    <property type="term" value="P:nitric oxide catabolic process"/>
    <property type="evidence" value="ECO:0007669"/>
    <property type="project" value="TreeGrafter"/>
</dbReference>
<evidence type="ECO:0000256" key="2">
    <source>
        <dbReference type="ARBA" id="ARBA00022621"/>
    </source>
</evidence>
<evidence type="ECO:0000256" key="1">
    <source>
        <dbReference type="ARBA" id="ARBA00022617"/>
    </source>
</evidence>
<dbReference type="Proteomes" id="UP000007013">
    <property type="component" value="Chromosome"/>
</dbReference>
<evidence type="ECO:0000256" key="3">
    <source>
        <dbReference type="ARBA" id="ARBA00022723"/>
    </source>
</evidence>
<dbReference type="PANTHER" id="PTHR43396">
    <property type="entry name" value="FLAVOHEMOPROTEIN"/>
    <property type="match status" value="1"/>
</dbReference>
<dbReference type="InterPro" id="IPR000971">
    <property type="entry name" value="Globin"/>
</dbReference>
<feature type="domain" description="Globin" evidence="6">
    <location>
        <begin position="1"/>
        <end position="134"/>
    </location>
</feature>
<evidence type="ECO:0000313" key="8">
    <source>
        <dbReference type="Proteomes" id="UP000007013"/>
    </source>
</evidence>
<keyword evidence="8" id="KW-1185">Reference proteome</keyword>
<organism evidence="7 8">
    <name type="scientific">Opitutus terrae (strain DSM 11246 / JCM 15787 / PB90-1)</name>
    <dbReference type="NCBI Taxonomy" id="452637"/>
    <lineage>
        <taxon>Bacteria</taxon>
        <taxon>Pseudomonadati</taxon>
        <taxon>Verrucomicrobiota</taxon>
        <taxon>Opitutia</taxon>
        <taxon>Opitutales</taxon>
        <taxon>Opitutaceae</taxon>
        <taxon>Opitutus</taxon>
    </lineage>
</organism>
<sequence>MTSREIVLVQESFSKLAPIADQAAALFFVRLFELDPSLRRCCQGEREQQGRGLVRLLASSIHRLARLERLQPALRRLGHRQAAHGTRDEHYAFSGAALLWTLEKALGPEFTPPVKAAWTQFYVVLANAMLDGAHRHELAA</sequence>
<dbReference type="GO" id="GO:0071949">
    <property type="term" value="F:FAD binding"/>
    <property type="evidence" value="ECO:0007669"/>
    <property type="project" value="TreeGrafter"/>
</dbReference>
<dbReference type="STRING" id="452637.Oter_0806"/>
<dbReference type="GO" id="GO:0046872">
    <property type="term" value="F:metal ion binding"/>
    <property type="evidence" value="ECO:0007669"/>
    <property type="project" value="UniProtKB-KW"/>
</dbReference>
<evidence type="ECO:0000259" key="6">
    <source>
        <dbReference type="PROSITE" id="PS01033"/>
    </source>
</evidence>
<keyword evidence="3" id="KW-0479">Metal-binding</keyword>